<evidence type="ECO:0000256" key="2">
    <source>
        <dbReference type="SAM" id="Phobius"/>
    </source>
</evidence>
<dbReference type="RefSeq" id="WP_280070387.1">
    <property type="nucleotide sequence ID" value="NZ_JAOCBV010000001.1"/>
</dbReference>
<evidence type="ECO:0000313" key="3">
    <source>
        <dbReference type="EMBL" id="MDH0757046.1"/>
    </source>
</evidence>
<feature type="compositionally biased region" description="Pro residues" evidence="1">
    <location>
        <begin position="455"/>
        <end position="469"/>
    </location>
</feature>
<dbReference type="AlphaFoldDB" id="A0ABD4YC45"/>
<keyword evidence="2" id="KW-0812">Transmembrane</keyword>
<protein>
    <recommendedName>
        <fullName evidence="5">Transmembrane protein</fullName>
    </recommendedName>
</protein>
<dbReference type="Proteomes" id="UP001160152">
    <property type="component" value="Unassembled WGS sequence"/>
</dbReference>
<sequence length="509" mass="55876">MSLRDLASLLNSEARAGRISITETEDDLLVSKLSAGLILRLASLARTAGLVCSTYDDQYSFYRDEDIADDFGPFRLTLKKPPRSPEEGSSTLFILTAVGFSDFLRKSNKAEVWRVLGIGAPFTCQARIFGDWDEPLSLTAVSATKSPRMLVKEAADTRAVPDDIRLWLLQVSSLEASDAFHCLWASHAYDALARCLANEVAAGERRLVFKGPPKLSLEYQDRLHDVDDLFDLAEFKRVHDAAAWVYESSREAEMKHVLLSTEIARSGRADGEVIEYFRENLHAALECAKIAYQMSISDVTKDTLKSLGDLRKAVTDETSKATDATRQTVTAITTATGIGIGLAVARMSIAVSPWLILAVMIVVLLYVITIAWSGWHFILVQRDLRVQWQTKLYRFLSASDYKAMVTEPVERSERVFKRTAIGGVMALIVWAICVVIFAFHATPAQNKGTSAPGQAPNPPPVTVPAPPSNVAPERPEAEQQGRGKAPLPPPLPGHQFAQSRSGAIQAHLG</sequence>
<evidence type="ECO:0000313" key="4">
    <source>
        <dbReference type="Proteomes" id="UP001160152"/>
    </source>
</evidence>
<evidence type="ECO:0008006" key="5">
    <source>
        <dbReference type="Google" id="ProtNLM"/>
    </source>
</evidence>
<organism evidence="3 4">
    <name type="scientific">Pseudomonas juntendi</name>
    <dbReference type="NCBI Taxonomy" id="2666183"/>
    <lineage>
        <taxon>Bacteria</taxon>
        <taxon>Pseudomonadati</taxon>
        <taxon>Pseudomonadota</taxon>
        <taxon>Gammaproteobacteria</taxon>
        <taxon>Pseudomonadales</taxon>
        <taxon>Pseudomonadaceae</taxon>
        <taxon>Pseudomonas</taxon>
    </lineage>
</organism>
<gene>
    <name evidence="3" type="ORF">N5C70_09985</name>
</gene>
<proteinExistence type="predicted"/>
<comment type="caution">
    <text evidence="3">The sequence shown here is derived from an EMBL/GenBank/DDBJ whole genome shotgun (WGS) entry which is preliminary data.</text>
</comment>
<accession>A0ABD4YC45</accession>
<feature type="transmembrane region" description="Helical" evidence="2">
    <location>
        <begin position="354"/>
        <end position="375"/>
    </location>
</feature>
<keyword evidence="2" id="KW-0472">Membrane</keyword>
<name>A0ABD4YC45_9PSED</name>
<feature type="transmembrane region" description="Helical" evidence="2">
    <location>
        <begin position="420"/>
        <end position="441"/>
    </location>
</feature>
<feature type="region of interest" description="Disordered" evidence="1">
    <location>
        <begin position="447"/>
        <end position="509"/>
    </location>
</feature>
<dbReference type="EMBL" id="JAOCBV010000001">
    <property type="protein sequence ID" value="MDH0757046.1"/>
    <property type="molecule type" value="Genomic_DNA"/>
</dbReference>
<evidence type="ECO:0000256" key="1">
    <source>
        <dbReference type="SAM" id="MobiDB-lite"/>
    </source>
</evidence>
<keyword evidence="2" id="KW-1133">Transmembrane helix</keyword>
<reference evidence="3 4" key="1">
    <citation type="submission" date="2022-09" db="EMBL/GenBank/DDBJ databases">
        <title>Intensive care unit water sources are persistently colonized with multi-drug resistant bacteria and are the site of extensive horizontal gene transfer of antibiotic resistance genes.</title>
        <authorList>
            <person name="Diorio-Toth L."/>
        </authorList>
    </citation>
    <scope>NUCLEOTIDE SEQUENCE [LARGE SCALE GENOMIC DNA]</scope>
    <source>
        <strain evidence="3 4">GD03901</strain>
    </source>
</reference>